<evidence type="ECO:0000313" key="8">
    <source>
        <dbReference type="Proteomes" id="UP000251842"/>
    </source>
</evidence>
<dbReference type="PANTHER" id="PTHR43133:SF45">
    <property type="entry name" value="RNA POLYMERASE ECF-TYPE SIGMA FACTOR"/>
    <property type="match status" value="1"/>
</dbReference>
<comment type="similarity">
    <text evidence="1">Belongs to the sigma-70 factor family. ECF subfamily.</text>
</comment>
<feature type="domain" description="RNA polymerase sigma factor 70 region 4 type 2" evidence="6">
    <location>
        <begin position="111"/>
        <end position="161"/>
    </location>
</feature>
<evidence type="ECO:0000259" key="6">
    <source>
        <dbReference type="Pfam" id="PF08281"/>
    </source>
</evidence>
<dbReference type="Gene3D" id="1.10.1740.10">
    <property type="match status" value="1"/>
</dbReference>
<proteinExistence type="inferred from homology"/>
<dbReference type="KEGG" id="lue:DCD74_08840"/>
<evidence type="ECO:0000259" key="5">
    <source>
        <dbReference type="Pfam" id="PF04542"/>
    </source>
</evidence>
<dbReference type="InterPro" id="IPR013325">
    <property type="entry name" value="RNA_pol_sigma_r2"/>
</dbReference>
<dbReference type="InterPro" id="IPR036388">
    <property type="entry name" value="WH-like_DNA-bd_sf"/>
</dbReference>
<evidence type="ECO:0000256" key="2">
    <source>
        <dbReference type="ARBA" id="ARBA00023015"/>
    </source>
</evidence>
<gene>
    <name evidence="7" type="ORF">DCD74_08840</name>
</gene>
<keyword evidence="2" id="KW-0805">Transcription regulation</keyword>
<reference evidence="8" key="1">
    <citation type="submission" date="2018-05" db="EMBL/GenBank/DDBJ databases">
        <title>Luteimonas pekinense sp. nov., isolated from human Meibomian gland secretions, Beijing, China.</title>
        <authorList>
            <person name="Wen T."/>
            <person name="Bai H."/>
            <person name="Lv H."/>
        </authorList>
    </citation>
    <scope>NUCLEOTIDE SEQUENCE [LARGE SCALE GENOMIC DNA]</scope>
    <source>
        <strain evidence="8">83-4</strain>
    </source>
</reference>
<dbReference type="OrthoDB" id="9780326at2"/>
<dbReference type="NCBIfam" id="TIGR02937">
    <property type="entry name" value="sigma70-ECF"/>
    <property type="match status" value="1"/>
</dbReference>
<protein>
    <submittedName>
        <fullName evidence="7">RNA polymerase subunit sigma-70</fullName>
    </submittedName>
</protein>
<dbReference type="InterPro" id="IPR013324">
    <property type="entry name" value="RNA_pol_sigma_r3/r4-like"/>
</dbReference>
<dbReference type="Gene3D" id="1.10.10.10">
    <property type="entry name" value="Winged helix-like DNA-binding domain superfamily/Winged helix DNA-binding domain"/>
    <property type="match status" value="1"/>
</dbReference>
<dbReference type="InterPro" id="IPR039425">
    <property type="entry name" value="RNA_pol_sigma-70-like"/>
</dbReference>
<evidence type="ECO:0000313" key="7">
    <source>
        <dbReference type="EMBL" id="AXA85563.1"/>
    </source>
</evidence>
<evidence type="ECO:0000256" key="4">
    <source>
        <dbReference type="ARBA" id="ARBA00023163"/>
    </source>
</evidence>
<dbReference type="InterPro" id="IPR013249">
    <property type="entry name" value="RNA_pol_sigma70_r4_t2"/>
</dbReference>
<organism evidence="7 8">
    <name type="scientific">Solilutibacter oculi</name>
    <dbReference type="NCBI Taxonomy" id="2698682"/>
    <lineage>
        <taxon>Bacteria</taxon>
        <taxon>Pseudomonadati</taxon>
        <taxon>Pseudomonadota</taxon>
        <taxon>Gammaproteobacteria</taxon>
        <taxon>Lysobacterales</taxon>
        <taxon>Lysobacteraceae</taxon>
        <taxon>Solilutibacter</taxon>
    </lineage>
</organism>
<dbReference type="AlphaFoldDB" id="A0A344J953"/>
<feature type="domain" description="RNA polymerase sigma-70 region 2" evidence="5">
    <location>
        <begin position="17"/>
        <end position="79"/>
    </location>
</feature>
<dbReference type="PANTHER" id="PTHR43133">
    <property type="entry name" value="RNA POLYMERASE ECF-TYPE SIGMA FACTO"/>
    <property type="match status" value="1"/>
</dbReference>
<dbReference type="Pfam" id="PF04542">
    <property type="entry name" value="Sigma70_r2"/>
    <property type="match status" value="1"/>
</dbReference>
<dbReference type="InterPro" id="IPR014284">
    <property type="entry name" value="RNA_pol_sigma-70_dom"/>
</dbReference>
<dbReference type="Proteomes" id="UP000251842">
    <property type="component" value="Chromosome"/>
</dbReference>
<dbReference type="SUPFAM" id="SSF88659">
    <property type="entry name" value="Sigma3 and sigma4 domains of RNA polymerase sigma factors"/>
    <property type="match status" value="1"/>
</dbReference>
<evidence type="ECO:0000256" key="1">
    <source>
        <dbReference type="ARBA" id="ARBA00010641"/>
    </source>
</evidence>
<accession>A0A344J953</accession>
<dbReference type="CDD" id="cd06171">
    <property type="entry name" value="Sigma70_r4"/>
    <property type="match status" value="1"/>
</dbReference>
<dbReference type="GO" id="GO:0016987">
    <property type="term" value="F:sigma factor activity"/>
    <property type="evidence" value="ECO:0007669"/>
    <property type="project" value="UniProtKB-KW"/>
</dbReference>
<dbReference type="EMBL" id="CP029556">
    <property type="protein sequence ID" value="AXA85563.1"/>
    <property type="molecule type" value="Genomic_DNA"/>
</dbReference>
<evidence type="ECO:0000256" key="3">
    <source>
        <dbReference type="ARBA" id="ARBA00023082"/>
    </source>
</evidence>
<keyword evidence="3" id="KW-0731">Sigma factor</keyword>
<keyword evidence="8" id="KW-1185">Reference proteome</keyword>
<dbReference type="GO" id="GO:0003677">
    <property type="term" value="F:DNA binding"/>
    <property type="evidence" value="ECO:0007669"/>
    <property type="project" value="InterPro"/>
</dbReference>
<keyword evidence="4" id="KW-0804">Transcription</keyword>
<sequence>MTRHPPADDSFEARLARHAGIVRKVAASYAWNEADRADLMQDITAALWQAWPRYDPTRSFSTWMYRVALNVSISQVRGETLRRRHHVAYDPDLHLGEVAPHDHEAEEQNALLQQAMQALDPMSRALLLMHLDERSHREIAEVLGISESNVATKFSRIKQRLRTALAHA</sequence>
<dbReference type="Pfam" id="PF08281">
    <property type="entry name" value="Sigma70_r4_2"/>
    <property type="match status" value="1"/>
</dbReference>
<dbReference type="InterPro" id="IPR007627">
    <property type="entry name" value="RNA_pol_sigma70_r2"/>
</dbReference>
<dbReference type="GO" id="GO:0006352">
    <property type="term" value="P:DNA-templated transcription initiation"/>
    <property type="evidence" value="ECO:0007669"/>
    <property type="project" value="InterPro"/>
</dbReference>
<name>A0A344J953_9GAMM</name>
<dbReference type="SUPFAM" id="SSF88946">
    <property type="entry name" value="Sigma2 domain of RNA polymerase sigma factors"/>
    <property type="match status" value="1"/>
</dbReference>